<accession>A0A1M7G8C4</accession>
<keyword evidence="4" id="KW-1185">Reference proteome</keyword>
<dbReference type="Gene3D" id="3.40.50.1820">
    <property type="entry name" value="alpha/beta hydrolase"/>
    <property type="match status" value="1"/>
</dbReference>
<dbReference type="OrthoDB" id="8480037at2"/>
<dbReference type="AlphaFoldDB" id="A0A1M7G8C4"/>
<dbReference type="Pfam" id="PF00975">
    <property type="entry name" value="Thioesterase"/>
    <property type="match status" value="1"/>
</dbReference>
<dbReference type="STRING" id="310782.SAMN05216499_108183"/>
<dbReference type="Proteomes" id="UP000184111">
    <property type="component" value="Unassembled WGS sequence"/>
</dbReference>
<gene>
    <name evidence="3" type="ORF">SAMN05216499_108183</name>
</gene>
<dbReference type="InterPro" id="IPR029058">
    <property type="entry name" value="AB_hydrolase_fold"/>
</dbReference>
<proteinExistence type="inferred from homology"/>
<sequence>MNGRQAVASRPEDAAAAFVRPRPVAEPRLRLVVIHHAGGSAAAYFPLSRLLPRDWDLLLLDLPGRGKSHTQPPLADMAHLAAWTADRIRPWAAGTPLALFGHSLGAVVAHETARLLEADGAAPAWLGVSGRAAPGHRVPDGLPDTDLPDDELMRRLTLMGGMHPRIEELPDFRERFLHLVRNDLRAVAGYRPDPARPPLGIPLTAIGATDDHVAPPGTLPGWVAQTRARFARLVFDGGHFHFLGPAFPDFAARLVQEIHQALQPAQAGRQAFHPSTV</sequence>
<evidence type="ECO:0000313" key="3">
    <source>
        <dbReference type="EMBL" id="SHM12622.1"/>
    </source>
</evidence>
<dbReference type="SUPFAM" id="SSF53474">
    <property type="entry name" value="alpha/beta-Hydrolases"/>
    <property type="match status" value="1"/>
</dbReference>
<name>A0A1M7G8C4_9ACTN</name>
<organism evidence="3 4">
    <name type="scientific">Actinacidiphila paucisporea</name>
    <dbReference type="NCBI Taxonomy" id="310782"/>
    <lineage>
        <taxon>Bacteria</taxon>
        <taxon>Bacillati</taxon>
        <taxon>Actinomycetota</taxon>
        <taxon>Actinomycetes</taxon>
        <taxon>Kitasatosporales</taxon>
        <taxon>Streptomycetaceae</taxon>
        <taxon>Actinacidiphila</taxon>
    </lineage>
</organism>
<evidence type="ECO:0000313" key="4">
    <source>
        <dbReference type="Proteomes" id="UP000184111"/>
    </source>
</evidence>
<dbReference type="InterPro" id="IPR012223">
    <property type="entry name" value="TEII"/>
</dbReference>
<evidence type="ECO:0000256" key="1">
    <source>
        <dbReference type="ARBA" id="ARBA00007169"/>
    </source>
</evidence>
<dbReference type="RefSeq" id="WP_073498432.1">
    <property type="nucleotide sequence ID" value="NZ_FRBI01000008.1"/>
</dbReference>
<feature type="domain" description="Thioesterase" evidence="2">
    <location>
        <begin position="30"/>
        <end position="244"/>
    </location>
</feature>
<dbReference type="InterPro" id="IPR001031">
    <property type="entry name" value="Thioesterase"/>
</dbReference>
<dbReference type="PANTHER" id="PTHR11487:SF0">
    <property type="entry name" value="S-ACYL FATTY ACID SYNTHASE THIOESTERASE, MEDIUM CHAIN"/>
    <property type="match status" value="1"/>
</dbReference>
<comment type="similarity">
    <text evidence="1">Belongs to the thioesterase family.</text>
</comment>
<dbReference type="GO" id="GO:0008610">
    <property type="term" value="P:lipid biosynthetic process"/>
    <property type="evidence" value="ECO:0007669"/>
    <property type="project" value="TreeGrafter"/>
</dbReference>
<protein>
    <submittedName>
        <fullName evidence="3">Pyochelin biosynthetic protein PchC</fullName>
    </submittedName>
</protein>
<dbReference type="PANTHER" id="PTHR11487">
    <property type="entry name" value="THIOESTERASE"/>
    <property type="match status" value="1"/>
</dbReference>
<dbReference type="EMBL" id="FRBI01000008">
    <property type="protein sequence ID" value="SHM12622.1"/>
    <property type="molecule type" value="Genomic_DNA"/>
</dbReference>
<evidence type="ECO:0000259" key="2">
    <source>
        <dbReference type="Pfam" id="PF00975"/>
    </source>
</evidence>
<reference evidence="3 4" key="1">
    <citation type="submission" date="2016-11" db="EMBL/GenBank/DDBJ databases">
        <authorList>
            <person name="Jaros S."/>
            <person name="Januszkiewicz K."/>
            <person name="Wedrychowicz H."/>
        </authorList>
    </citation>
    <scope>NUCLEOTIDE SEQUENCE [LARGE SCALE GENOMIC DNA]</scope>
    <source>
        <strain evidence="3 4">CGMCC 4.2025</strain>
    </source>
</reference>